<evidence type="ECO:0008006" key="3">
    <source>
        <dbReference type="Google" id="ProtNLM"/>
    </source>
</evidence>
<gene>
    <name evidence="1" type="ORF">scyTo_0022053</name>
</gene>
<comment type="caution">
    <text evidence="1">The sequence shown here is derived from an EMBL/GenBank/DDBJ whole genome shotgun (WGS) entry which is preliminary data.</text>
</comment>
<dbReference type="PANTHER" id="PTHR12697:SF20">
    <property type="entry name" value="HEAT REPEAT-CONTAINING PROTEIN 4"/>
    <property type="match status" value="1"/>
</dbReference>
<dbReference type="InterPro" id="IPR011989">
    <property type="entry name" value="ARM-like"/>
</dbReference>
<dbReference type="EMBL" id="BFAA01021037">
    <property type="protein sequence ID" value="GCB82678.1"/>
    <property type="molecule type" value="Genomic_DNA"/>
</dbReference>
<accession>A0A401QBB1</accession>
<dbReference type="Gene3D" id="1.25.10.10">
    <property type="entry name" value="Leucine-rich Repeat Variant"/>
    <property type="match status" value="1"/>
</dbReference>
<dbReference type="OMA" id="MERWGTM"/>
<dbReference type="OrthoDB" id="5980716at2759"/>
<dbReference type="SUPFAM" id="SSF48371">
    <property type="entry name" value="ARM repeat"/>
    <property type="match status" value="1"/>
</dbReference>
<dbReference type="Pfam" id="PF13646">
    <property type="entry name" value="HEAT_2"/>
    <property type="match status" value="1"/>
</dbReference>
<proteinExistence type="predicted"/>
<organism evidence="1 2">
    <name type="scientific">Scyliorhinus torazame</name>
    <name type="common">Cloudy catshark</name>
    <name type="synonym">Catulus torazame</name>
    <dbReference type="NCBI Taxonomy" id="75743"/>
    <lineage>
        <taxon>Eukaryota</taxon>
        <taxon>Metazoa</taxon>
        <taxon>Chordata</taxon>
        <taxon>Craniata</taxon>
        <taxon>Vertebrata</taxon>
        <taxon>Chondrichthyes</taxon>
        <taxon>Elasmobranchii</taxon>
        <taxon>Galeomorphii</taxon>
        <taxon>Galeoidea</taxon>
        <taxon>Carcharhiniformes</taxon>
        <taxon>Scyliorhinidae</taxon>
        <taxon>Scyliorhinus</taxon>
    </lineage>
</organism>
<evidence type="ECO:0000313" key="2">
    <source>
        <dbReference type="Proteomes" id="UP000288216"/>
    </source>
</evidence>
<keyword evidence="2" id="KW-1185">Reference proteome</keyword>
<dbReference type="AlphaFoldDB" id="A0A401QBB1"/>
<dbReference type="Proteomes" id="UP000288216">
    <property type="component" value="Unassembled WGS sequence"/>
</dbReference>
<dbReference type="PANTHER" id="PTHR12697">
    <property type="entry name" value="PBS LYASE HEAT-LIKE PROTEIN"/>
    <property type="match status" value="1"/>
</dbReference>
<reference evidence="1 2" key="1">
    <citation type="journal article" date="2018" name="Nat. Ecol. Evol.">
        <title>Shark genomes provide insights into elasmobranch evolution and the origin of vertebrates.</title>
        <authorList>
            <person name="Hara Y"/>
            <person name="Yamaguchi K"/>
            <person name="Onimaru K"/>
            <person name="Kadota M"/>
            <person name="Koyanagi M"/>
            <person name="Keeley SD"/>
            <person name="Tatsumi K"/>
            <person name="Tanaka K"/>
            <person name="Motone F"/>
            <person name="Kageyama Y"/>
            <person name="Nozu R"/>
            <person name="Adachi N"/>
            <person name="Nishimura O"/>
            <person name="Nakagawa R"/>
            <person name="Tanegashima C"/>
            <person name="Kiyatake I"/>
            <person name="Matsumoto R"/>
            <person name="Murakumo K"/>
            <person name="Nishida K"/>
            <person name="Terakita A"/>
            <person name="Kuratani S"/>
            <person name="Sato K"/>
            <person name="Hyodo S Kuraku.S."/>
        </authorList>
    </citation>
    <scope>NUCLEOTIDE SEQUENCE [LARGE SCALE GENOMIC DNA]</scope>
</reference>
<evidence type="ECO:0000313" key="1">
    <source>
        <dbReference type="EMBL" id="GCB82678.1"/>
    </source>
</evidence>
<dbReference type="InterPro" id="IPR016024">
    <property type="entry name" value="ARM-type_fold"/>
</dbReference>
<dbReference type="GO" id="GO:0016491">
    <property type="term" value="F:oxidoreductase activity"/>
    <property type="evidence" value="ECO:0007669"/>
    <property type="project" value="TreeGrafter"/>
</dbReference>
<name>A0A401QBB1_SCYTO</name>
<protein>
    <recommendedName>
        <fullName evidence="3">HEAT repeat domain-containing protein</fullName>
    </recommendedName>
</protein>
<sequence>MWNDWNSNVRQAATHSLGALGLGKEAHDVLRKRLEEGDCRTRIEALSCIGQLGLMTGNLMPSFLKCFDDDFIGVRREACLTAGLLRIKDEKVLDHLVRLVQSDYIWKVRAYAIKGMICKSHMLLSDDLMWLTVGEQKNHEE</sequence>